<organism evidence="3 4">
    <name type="scientific">Tsuneonella suprasediminis</name>
    <dbReference type="NCBI Taxonomy" id="2306996"/>
    <lineage>
        <taxon>Bacteria</taxon>
        <taxon>Pseudomonadati</taxon>
        <taxon>Pseudomonadota</taxon>
        <taxon>Alphaproteobacteria</taxon>
        <taxon>Sphingomonadales</taxon>
        <taxon>Erythrobacteraceae</taxon>
        <taxon>Tsuneonella</taxon>
    </lineage>
</organism>
<reference evidence="3 4" key="1">
    <citation type="submission" date="2018-09" db="EMBL/GenBank/DDBJ databases">
        <title>Altererythrobacter sp.Ery1 and Ery12, the genome sequencing of novel strains in genus Alterythrobacter.</title>
        <authorList>
            <person name="Cheng H."/>
            <person name="Wu Y.-H."/>
            <person name="Fang C."/>
            <person name="Xu X.-W."/>
        </authorList>
    </citation>
    <scope>NUCLEOTIDE SEQUENCE [LARGE SCALE GENOMIC DNA]</scope>
    <source>
        <strain evidence="3 4">Ery12</strain>
    </source>
</reference>
<keyword evidence="2" id="KW-0732">Signal</keyword>
<feature type="compositionally biased region" description="Polar residues" evidence="1">
    <location>
        <begin position="49"/>
        <end position="59"/>
    </location>
</feature>
<proteinExistence type="predicted"/>
<name>A0A419R1H8_9SPHN</name>
<evidence type="ECO:0000256" key="1">
    <source>
        <dbReference type="SAM" id="MobiDB-lite"/>
    </source>
</evidence>
<feature type="chain" id="PRO_5019161165" description="DUF2059 domain-containing protein" evidence="2">
    <location>
        <begin position="34"/>
        <end position="167"/>
    </location>
</feature>
<sequence length="167" mass="17143">MTNRPMLRKLPVRPFLPVVIAATVALAPASAMAQNASDGSEANDGAAASQLQSKLSDPQMQQQIAGTVAVLGEMLLDMPIAPLARSVAEAGGGDPAAVDPDMTLRKYAPGASAVPGAAAKNLPRMMDTMAGMAGGLEAMMPALRGMAERMRGALATATHQPQNRTTH</sequence>
<dbReference type="EMBL" id="RAHJ01000018">
    <property type="protein sequence ID" value="RJX67774.1"/>
    <property type="molecule type" value="Genomic_DNA"/>
</dbReference>
<dbReference type="RefSeq" id="WP_165859655.1">
    <property type="nucleotide sequence ID" value="NZ_RAHJ01000018.1"/>
</dbReference>
<feature type="signal peptide" evidence="2">
    <location>
        <begin position="1"/>
        <end position="33"/>
    </location>
</feature>
<accession>A0A419R1H8</accession>
<evidence type="ECO:0000313" key="4">
    <source>
        <dbReference type="Proteomes" id="UP000284322"/>
    </source>
</evidence>
<feature type="region of interest" description="Disordered" evidence="1">
    <location>
        <begin position="35"/>
        <end position="59"/>
    </location>
</feature>
<protein>
    <recommendedName>
        <fullName evidence="5">DUF2059 domain-containing protein</fullName>
    </recommendedName>
</protein>
<dbReference type="Proteomes" id="UP000284322">
    <property type="component" value="Unassembled WGS sequence"/>
</dbReference>
<keyword evidence="4" id="KW-1185">Reference proteome</keyword>
<gene>
    <name evidence="3" type="ORF">D6858_07225</name>
</gene>
<evidence type="ECO:0000256" key="2">
    <source>
        <dbReference type="SAM" id="SignalP"/>
    </source>
</evidence>
<evidence type="ECO:0000313" key="3">
    <source>
        <dbReference type="EMBL" id="RJX67774.1"/>
    </source>
</evidence>
<dbReference type="AlphaFoldDB" id="A0A419R1H8"/>
<comment type="caution">
    <text evidence="3">The sequence shown here is derived from an EMBL/GenBank/DDBJ whole genome shotgun (WGS) entry which is preliminary data.</text>
</comment>
<evidence type="ECO:0008006" key="5">
    <source>
        <dbReference type="Google" id="ProtNLM"/>
    </source>
</evidence>